<accession>A0AB38YZQ5</accession>
<evidence type="ECO:0008006" key="4">
    <source>
        <dbReference type="Google" id="ProtNLM"/>
    </source>
</evidence>
<keyword evidence="1" id="KW-0812">Transmembrane</keyword>
<evidence type="ECO:0000256" key="1">
    <source>
        <dbReference type="SAM" id="Phobius"/>
    </source>
</evidence>
<dbReference type="EMBL" id="CP134206">
    <property type="protein sequence ID" value="WND06952.1"/>
    <property type="molecule type" value="Genomic_DNA"/>
</dbReference>
<gene>
    <name evidence="2" type="ORF">RHP80_07445</name>
</gene>
<evidence type="ECO:0000313" key="3">
    <source>
        <dbReference type="Proteomes" id="UP001256400"/>
    </source>
</evidence>
<proteinExistence type="predicted"/>
<organism evidence="2 3">
    <name type="scientific">Acinetobacter soli</name>
    <dbReference type="NCBI Taxonomy" id="487316"/>
    <lineage>
        <taxon>Bacteria</taxon>
        <taxon>Pseudomonadati</taxon>
        <taxon>Pseudomonadota</taxon>
        <taxon>Gammaproteobacteria</taxon>
        <taxon>Moraxellales</taxon>
        <taxon>Moraxellaceae</taxon>
        <taxon>Acinetobacter</taxon>
    </lineage>
</organism>
<name>A0AB38YZQ5_9GAMM</name>
<dbReference type="Proteomes" id="UP001256400">
    <property type="component" value="Chromosome"/>
</dbReference>
<dbReference type="GeneID" id="76614696"/>
<feature type="transmembrane region" description="Helical" evidence="1">
    <location>
        <begin position="18"/>
        <end position="40"/>
    </location>
</feature>
<protein>
    <recommendedName>
        <fullName evidence="4">DUF2474 domain-containing protein</fullName>
    </recommendedName>
</protein>
<keyword evidence="1" id="KW-1133">Transmembrane helix</keyword>
<dbReference type="RefSeq" id="WP_004941256.1">
    <property type="nucleotide sequence ID" value="NZ_BBNM01000009.1"/>
</dbReference>
<evidence type="ECO:0000313" key="2">
    <source>
        <dbReference type="EMBL" id="WND06952.1"/>
    </source>
</evidence>
<dbReference type="AlphaFoldDB" id="A0AB38YZQ5"/>
<keyword evidence="1" id="KW-0472">Membrane</keyword>
<sequence length="44" mass="4889">MNTLQQQQHHHNTHAGPILQMIAGWTILYAGAIILAVKAFHSLI</sequence>
<reference evidence="2" key="1">
    <citation type="submission" date="2023-09" db="EMBL/GenBank/DDBJ databases">
        <title>Acinetobacter soli.</title>
        <authorList>
            <person name="Kim B."/>
            <person name="Kim D."/>
            <person name="Park D."/>
        </authorList>
    </citation>
    <scope>NUCLEOTIDE SEQUENCE</scope>
    <source>
        <strain evidence="2">2023.05</strain>
    </source>
</reference>